<keyword evidence="3 4" id="KW-0663">Pyridoxal phosphate</keyword>
<dbReference type="CDD" id="cd00616">
    <property type="entry name" value="AHBA_syn"/>
    <property type="match status" value="1"/>
</dbReference>
<dbReference type="PANTHER" id="PTHR30244:SF34">
    <property type="entry name" value="DTDP-4-AMINO-4,6-DIDEOXYGALACTOSE TRANSAMINASE"/>
    <property type="match status" value="1"/>
</dbReference>
<dbReference type="Pfam" id="PF01041">
    <property type="entry name" value="DegT_DnrJ_EryC1"/>
    <property type="match status" value="1"/>
</dbReference>
<evidence type="ECO:0000313" key="5">
    <source>
        <dbReference type="EMBL" id="OBH66134.1"/>
    </source>
</evidence>
<accession>A0A1A2SPN8</accession>
<dbReference type="RefSeq" id="WP_064950128.1">
    <property type="nucleotide sequence ID" value="NZ_LZJS01000015.1"/>
</dbReference>
<dbReference type="GO" id="GO:0030170">
    <property type="term" value="F:pyridoxal phosphate binding"/>
    <property type="evidence" value="ECO:0007669"/>
    <property type="project" value="TreeGrafter"/>
</dbReference>
<dbReference type="GO" id="GO:0000271">
    <property type="term" value="P:polysaccharide biosynthetic process"/>
    <property type="evidence" value="ECO:0007669"/>
    <property type="project" value="TreeGrafter"/>
</dbReference>
<evidence type="ECO:0000256" key="1">
    <source>
        <dbReference type="ARBA" id="ARBA00001933"/>
    </source>
</evidence>
<dbReference type="SUPFAM" id="SSF53383">
    <property type="entry name" value="PLP-dependent transferases"/>
    <property type="match status" value="1"/>
</dbReference>
<evidence type="ECO:0000256" key="4">
    <source>
        <dbReference type="RuleBase" id="RU004508"/>
    </source>
</evidence>
<evidence type="ECO:0000256" key="3">
    <source>
        <dbReference type="PIRSR" id="PIRSR000390-2"/>
    </source>
</evidence>
<dbReference type="InterPro" id="IPR015424">
    <property type="entry name" value="PyrdxlP-dep_Trfase"/>
</dbReference>
<sequence length="369" mass="39776">MKPRIAYTKPSITELEVRYATDAAANGWGEQCYAYIGRFENSYKEHLGVKHAIATSSCTGALHMGMAALGIGPGDEVIMADTNWIATAAPIVHLGAKPVFVDIQPESWCIDPDLAEAAITPRTKAIVAVHLYGNLCEMDRLLAIGQKHGIPVIEDAAEAIGSIYYGKRAGSMGCFGTFSFHGTKTVTTGEGGMFVTNDDDLYEHVLTLSNHGRARSQTKQFWPDMVGFKYKISNIQAAIGCGQMERIEALTSRKREIFQAYNDGLAGVEGISMNPEPAGTQNGFWMPTVVFDEATGITAADLTAAFAAENIDARVFFHPLSAIPPFAGSSGGKWSGDIPNRAINIPSFHDITDAEQRRVVQVIREIGGA</sequence>
<dbReference type="InterPro" id="IPR000653">
    <property type="entry name" value="DegT/StrS_aminotransferase"/>
</dbReference>
<dbReference type="InterPro" id="IPR015421">
    <property type="entry name" value="PyrdxlP-dep_Trfase_major"/>
</dbReference>
<dbReference type="EMBL" id="LZJS01000015">
    <property type="protein sequence ID" value="OBH66134.1"/>
    <property type="molecule type" value="Genomic_DNA"/>
</dbReference>
<feature type="modified residue" description="N6-(pyridoxal phosphate)lysine" evidence="3">
    <location>
        <position position="184"/>
    </location>
</feature>
<dbReference type="InterPro" id="IPR015422">
    <property type="entry name" value="PyrdxlP-dep_Trfase_small"/>
</dbReference>
<comment type="similarity">
    <text evidence="4">Belongs to the DegT/DnrJ/EryC1 family.</text>
</comment>
<dbReference type="PANTHER" id="PTHR30244">
    <property type="entry name" value="TRANSAMINASE"/>
    <property type="match status" value="1"/>
</dbReference>
<dbReference type="GO" id="GO:0008483">
    <property type="term" value="F:transaminase activity"/>
    <property type="evidence" value="ECO:0007669"/>
    <property type="project" value="UniProtKB-KW"/>
</dbReference>
<dbReference type="Gene3D" id="3.40.640.10">
    <property type="entry name" value="Type I PLP-dependent aspartate aminotransferase-like (Major domain)"/>
    <property type="match status" value="1"/>
</dbReference>
<evidence type="ECO:0000256" key="2">
    <source>
        <dbReference type="PIRSR" id="PIRSR000390-1"/>
    </source>
</evidence>
<dbReference type="Proteomes" id="UP000093861">
    <property type="component" value="Unassembled WGS sequence"/>
</dbReference>
<gene>
    <name evidence="5" type="ORF">A5685_17975</name>
</gene>
<keyword evidence="5" id="KW-0032">Aminotransferase</keyword>
<proteinExistence type="inferred from homology"/>
<name>A0A1A2SPN8_9MYCO</name>
<dbReference type="AlphaFoldDB" id="A0A1A2SPN8"/>
<dbReference type="Gene3D" id="3.90.1150.10">
    <property type="entry name" value="Aspartate Aminotransferase, domain 1"/>
    <property type="match status" value="1"/>
</dbReference>
<dbReference type="PIRSF" id="PIRSF000390">
    <property type="entry name" value="PLP_StrS"/>
    <property type="match status" value="1"/>
</dbReference>
<organism evidence="5 6">
    <name type="scientific">Mycobacterium colombiense</name>
    <dbReference type="NCBI Taxonomy" id="339268"/>
    <lineage>
        <taxon>Bacteria</taxon>
        <taxon>Bacillati</taxon>
        <taxon>Actinomycetota</taxon>
        <taxon>Actinomycetes</taxon>
        <taxon>Mycobacteriales</taxon>
        <taxon>Mycobacteriaceae</taxon>
        <taxon>Mycobacterium</taxon>
        <taxon>Mycobacterium avium complex (MAC)</taxon>
    </lineage>
</organism>
<protein>
    <submittedName>
        <fullName evidence="5">Glutamine--scyllo-inositol aminotransferase</fullName>
    </submittedName>
</protein>
<keyword evidence="5" id="KW-0808">Transferase</keyword>
<comment type="cofactor">
    <cofactor evidence="1">
        <name>pyridoxal 5'-phosphate</name>
        <dbReference type="ChEBI" id="CHEBI:597326"/>
    </cofactor>
</comment>
<reference evidence="5 6" key="1">
    <citation type="submission" date="2016-06" db="EMBL/GenBank/DDBJ databases">
        <authorList>
            <person name="Kjaerup R.B."/>
            <person name="Dalgaard T.S."/>
            <person name="Juul-Madsen H.R."/>
        </authorList>
    </citation>
    <scope>NUCLEOTIDE SEQUENCE [LARGE SCALE GENOMIC DNA]</scope>
    <source>
        <strain evidence="5 6">E2464</strain>
    </source>
</reference>
<comment type="caution">
    <text evidence="5">The sequence shown here is derived from an EMBL/GenBank/DDBJ whole genome shotgun (WGS) entry which is preliminary data.</text>
</comment>
<feature type="active site" description="Proton acceptor" evidence="2">
    <location>
        <position position="184"/>
    </location>
</feature>
<evidence type="ECO:0000313" key="6">
    <source>
        <dbReference type="Proteomes" id="UP000093861"/>
    </source>
</evidence>